<dbReference type="EMBL" id="CP011974">
    <property type="protein sequence ID" value="AKO91975.1"/>
    <property type="molecule type" value="Genomic_DNA"/>
</dbReference>
<dbReference type="PATRIC" id="fig|135735.6.peg.1549"/>
<proteinExistence type="predicted"/>
<dbReference type="RefSeq" id="WP_046216936.1">
    <property type="nucleotide sequence ID" value="NZ_CP011974.1"/>
</dbReference>
<evidence type="ECO:0000256" key="1">
    <source>
        <dbReference type="SAM" id="Coils"/>
    </source>
</evidence>
<dbReference type="Proteomes" id="UP000036202">
    <property type="component" value="Chromosome"/>
</dbReference>
<reference evidence="3" key="2">
    <citation type="submission" date="2015-06" db="EMBL/GenBank/DDBJ databases">
        <title>Genome Sequence of Bacillus endophyticus and Analysis of its Companion Mechanism in the Ketogulonigenium vulgare-Bacillus strain Consortium.</title>
        <authorList>
            <person name="Jia N."/>
            <person name="Du J."/>
            <person name="Ding M.-Z."/>
            <person name="Gao F."/>
            <person name="Yuan Y.-J."/>
        </authorList>
    </citation>
    <scope>NUCLEOTIDE SEQUENCE [LARGE SCALE GENOMIC DNA]</scope>
    <source>
        <strain evidence="3">Hbe603</strain>
    </source>
</reference>
<keyword evidence="3" id="KW-1185">Reference proteome</keyword>
<organism evidence="2 3">
    <name type="scientific">Priestia filamentosa</name>
    <dbReference type="NCBI Taxonomy" id="1402861"/>
    <lineage>
        <taxon>Bacteria</taxon>
        <taxon>Bacillati</taxon>
        <taxon>Bacillota</taxon>
        <taxon>Bacilli</taxon>
        <taxon>Bacillales</taxon>
        <taxon>Bacillaceae</taxon>
        <taxon>Priestia</taxon>
    </lineage>
</organism>
<evidence type="ECO:0000313" key="2">
    <source>
        <dbReference type="EMBL" id="AKO91975.1"/>
    </source>
</evidence>
<protein>
    <submittedName>
        <fullName evidence="2">Uncharacterized protein</fullName>
    </submittedName>
</protein>
<reference evidence="2 3" key="1">
    <citation type="journal article" date="2015" name="PLoS ONE">
        <title>Genome Sequence of Bacillus endophyticus and Analysis of Its Companion Mechanism in the Ketogulonigenium vulgare-Bacillus Strain Consortium.</title>
        <authorList>
            <person name="Jia N."/>
            <person name="Du J."/>
            <person name="Ding M.Z."/>
            <person name="Gao F."/>
            <person name="Yuan Y.J."/>
        </authorList>
    </citation>
    <scope>NUCLEOTIDE SEQUENCE [LARGE SCALE GENOMIC DNA]</scope>
    <source>
        <strain evidence="2 3">Hbe603</strain>
    </source>
</reference>
<feature type="coiled-coil region" evidence="1">
    <location>
        <begin position="25"/>
        <end position="52"/>
    </location>
</feature>
<sequence length="126" mass="15307">MSIPQKIAMQGVKVVEEYLSYMNRIETAQKQCKDCALKIKEIEKRIRKLVEEKYHWSYSHYERDKPNLLLVSYELEELVKDHVSTTLSFTEADNLQLSLREEMYYKRWLSDWEIERRERIGSKKSR</sequence>
<gene>
    <name evidence="2" type="ORF">BEH_07605</name>
</gene>
<dbReference type="KEGG" id="beo:BEH_07605"/>
<accession>A0A0H4KEC8</accession>
<name>A0A0H4KEC8_9BACI</name>
<dbReference type="AlphaFoldDB" id="A0A0H4KEC8"/>
<evidence type="ECO:0000313" key="3">
    <source>
        <dbReference type="Proteomes" id="UP000036202"/>
    </source>
</evidence>
<keyword evidence="1" id="KW-0175">Coiled coil</keyword>